<accession>A0A6J5LMP0</accession>
<reference evidence="1" key="1">
    <citation type="submission" date="2020-04" db="EMBL/GenBank/DDBJ databases">
        <authorList>
            <person name="Chiriac C."/>
            <person name="Salcher M."/>
            <person name="Ghai R."/>
            <person name="Kavagutti S V."/>
        </authorList>
    </citation>
    <scope>NUCLEOTIDE SEQUENCE</scope>
</reference>
<evidence type="ECO:0000313" key="1">
    <source>
        <dbReference type="EMBL" id="CAB4134852.1"/>
    </source>
</evidence>
<organism evidence="1">
    <name type="scientific">uncultured Caudovirales phage</name>
    <dbReference type="NCBI Taxonomy" id="2100421"/>
    <lineage>
        <taxon>Viruses</taxon>
        <taxon>Duplodnaviria</taxon>
        <taxon>Heunggongvirae</taxon>
        <taxon>Uroviricota</taxon>
        <taxon>Caudoviricetes</taxon>
        <taxon>Peduoviridae</taxon>
        <taxon>Maltschvirus</taxon>
        <taxon>Maltschvirus maltsch</taxon>
    </lineage>
</organism>
<gene>
    <name evidence="1" type="ORF">UFOVP274_72</name>
</gene>
<dbReference type="EMBL" id="LR796296">
    <property type="protein sequence ID" value="CAB4134852.1"/>
    <property type="molecule type" value="Genomic_DNA"/>
</dbReference>
<name>A0A6J5LMP0_9CAUD</name>
<protein>
    <submittedName>
        <fullName evidence="1">Uncharacterized protein</fullName>
    </submittedName>
</protein>
<proteinExistence type="predicted"/>
<sequence>MQAGIISIEVDPSDEEKTERIDALVDAILNSVVSADCSEILTALAIAMRVVHEVSNSPSETAH</sequence>